<evidence type="ECO:0000256" key="1">
    <source>
        <dbReference type="ARBA" id="ARBA00004477"/>
    </source>
</evidence>
<dbReference type="AlphaFoldDB" id="A0A9N9WRY7"/>
<sequence>MENDKKKIFNKVKHDLEQWREVLLILNGILKWDQSFFPGVIFGVITFLFIILWWLDLSTLTLIAFITMLITVLDYGYPLVSKFIFKPENWSGTQEKLYENVIQEIVDVKLCIEGSISSFFNSRSERSTFYLITVTAGSIFLAYIGSTFNNLFLLYLVVLVFAMYPGLKEKGIVKLVLDQIKAVVGPYLKKIRPDKTTTEKSD</sequence>
<dbReference type="PANTHER" id="PTHR20952:SF0">
    <property type="entry name" value="ADP-RIBOSYLATION FACTOR-LIKE PROTEIN 6-INTERACTING PROTEIN 1"/>
    <property type="match status" value="1"/>
</dbReference>
<dbReference type="InterPro" id="IPR052114">
    <property type="entry name" value="ER_autophagy_membrane_reg"/>
</dbReference>
<evidence type="ECO:0000313" key="9">
    <source>
        <dbReference type="Proteomes" id="UP001153620"/>
    </source>
</evidence>
<evidence type="ECO:0000256" key="4">
    <source>
        <dbReference type="ARBA" id="ARBA00022989"/>
    </source>
</evidence>
<evidence type="ECO:0000256" key="6">
    <source>
        <dbReference type="RuleBase" id="RU363132"/>
    </source>
</evidence>
<feature type="domain" description="Reticulon" evidence="7">
    <location>
        <begin position="26"/>
        <end position="170"/>
    </location>
</feature>
<evidence type="ECO:0000259" key="7">
    <source>
        <dbReference type="PROSITE" id="PS50845"/>
    </source>
</evidence>
<accession>A0A9N9WRY7</accession>
<evidence type="ECO:0000313" key="8">
    <source>
        <dbReference type="EMBL" id="CAG9802864.1"/>
    </source>
</evidence>
<comment type="subcellular location">
    <subcellularLocation>
        <location evidence="1 6">Endoplasmic reticulum membrane</location>
        <topology evidence="1 6">Multi-pass membrane protein</topology>
    </subcellularLocation>
</comment>
<feature type="transmembrane region" description="Helical" evidence="6">
    <location>
        <begin position="36"/>
        <end position="55"/>
    </location>
</feature>
<proteinExistence type="predicted"/>
<name>A0A9N9WRY7_9DIPT</name>
<dbReference type="Pfam" id="PF02453">
    <property type="entry name" value="Reticulon"/>
    <property type="match status" value="1"/>
</dbReference>
<keyword evidence="2 6" id="KW-0812">Transmembrane</keyword>
<dbReference type="PROSITE" id="PS50845">
    <property type="entry name" value="RETICULON"/>
    <property type="match status" value="1"/>
</dbReference>
<keyword evidence="3 6" id="KW-0256">Endoplasmic reticulum</keyword>
<evidence type="ECO:0000256" key="3">
    <source>
        <dbReference type="ARBA" id="ARBA00022824"/>
    </source>
</evidence>
<dbReference type="InterPro" id="IPR003388">
    <property type="entry name" value="Reticulon"/>
</dbReference>
<dbReference type="PANTHER" id="PTHR20952">
    <property type="entry name" value="ADP-RIBOSYLATION-LIKE FACTOR 6-INTERACTING PROTEIN"/>
    <property type="match status" value="1"/>
</dbReference>
<keyword evidence="5 6" id="KW-0472">Membrane</keyword>
<evidence type="ECO:0000256" key="2">
    <source>
        <dbReference type="ARBA" id="ARBA00022692"/>
    </source>
</evidence>
<dbReference type="EMBL" id="OU895878">
    <property type="protein sequence ID" value="CAG9802864.1"/>
    <property type="molecule type" value="Genomic_DNA"/>
</dbReference>
<keyword evidence="9" id="KW-1185">Reference proteome</keyword>
<organism evidence="8 9">
    <name type="scientific">Chironomus riparius</name>
    <dbReference type="NCBI Taxonomy" id="315576"/>
    <lineage>
        <taxon>Eukaryota</taxon>
        <taxon>Metazoa</taxon>
        <taxon>Ecdysozoa</taxon>
        <taxon>Arthropoda</taxon>
        <taxon>Hexapoda</taxon>
        <taxon>Insecta</taxon>
        <taxon>Pterygota</taxon>
        <taxon>Neoptera</taxon>
        <taxon>Endopterygota</taxon>
        <taxon>Diptera</taxon>
        <taxon>Nematocera</taxon>
        <taxon>Chironomoidea</taxon>
        <taxon>Chironomidae</taxon>
        <taxon>Chironominae</taxon>
        <taxon>Chironomus</taxon>
    </lineage>
</organism>
<protein>
    <recommendedName>
        <fullName evidence="6">Reticulon-like protein</fullName>
    </recommendedName>
</protein>
<evidence type="ECO:0000256" key="5">
    <source>
        <dbReference type="ARBA" id="ARBA00023136"/>
    </source>
</evidence>
<dbReference type="GO" id="GO:0005789">
    <property type="term" value="C:endoplasmic reticulum membrane"/>
    <property type="evidence" value="ECO:0007669"/>
    <property type="project" value="UniProtKB-SubCell"/>
</dbReference>
<reference evidence="8" key="2">
    <citation type="submission" date="2022-10" db="EMBL/GenBank/DDBJ databases">
        <authorList>
            <consortium name="ENA_rothamsted_submissions"/>
            <consortium name="culmorum"/>
            <person name="King R."/>
        </authorList>
    </citation>
    <scope>NUCLEOTIDE SEQUENCE</scope>
</reference>
<gene>
    <name evidence="8" type="ORF">CHIRRI_LOCUS5769</name>
</gene>
<dbReference type="Proteomes" id="UP001153620">
    <property type="component" value="Chromosome 2"/>
</dbReference>
<reference evidence="8" key="1">
    <citation type="submission" date="2022-01" db="EMBL/GenBank/DDBJ databases">
        <authorList>
            <person name="King R."/>
        </authorList>
    </citation>
    <scope>NUCLEOTIDE SEQUENCE</scope>
</reference>
<feature type="transmembrane region" description="Helical" evidence="6">
    <location>
        <begin position="61"/>
        <end position="80"/>
    </location>
</feature>
<dbReference type="OrthoDB" id="6416122at2759"/>
<keyword evidence="4 6" id="KW-1133">Transmembrane helix</keyword>